<keyword evidence="2" id="KW-0564">Palmitate</keyword>
<gene>
    <name evidence="4" type="ORF">EWH08_05550</name>
</gene>
<dbReference type="Gene3D" id="1.20.1600.10">
    <property type="entry name" value="Outer membrane efflux proteins (OEP)"/>
    <property type="match status" value="1"/>
</dbReference>
<dbReference type="NCBIfam" id="TIGR01845">
    <property type="entry name" value="outer_NodT"/>
    <property type="match status" value="1"/>
</dbReference>
<feature type="compositionally biased region" description="Polar residues" evidence="3">
    <location>
        <begin position="109"/>
        <end position="121"/>
    </location>
</feature>
<keyword evidence="2" id="KW-0449">Lipoprotein</keyword>
<evidence type="ECO:0000256" key="3">
    <source>
        <dbReference type="SAM" id="MobiDB-lite"/>
    </source>
</evidence>
<evidence type="ECO:0000313" key="4">
    <source>
        <dbReference type="EMBL" id="RYM03947.1"/>
    </source>
</evidence>
<dbReference type="Proteomes" id="UP000292734">
    <property type="component" value="Unassembled WGS sequence"/>
</dbReference>
<dbReference type="AlphaFoldDB" id="A0A4V1WAR1"/>
<evidence type="ECO:0000256" key="2">
    <source>
        <dbReference type="RuleBase" id="RU362097"/>
    </source>
</evidence>
<sequence length="489" mass="51462">MTEYKEKVRYRFGWITGTALVLSGCAAGPDYRAPAPAALGVPAAYIQGAGAPLDEAELAAWWTRLDDPALSGLIDRAIAHNLDIVQAQARLRQARESLRQARAAFLPQVNGSASGGRNYSSRDAGGRLDPSGNPIGGGGSNWSSSYSVGANASWQVDLFGELSRSAEAARADLAASGYDLANVRATIVSELVTNYVQARLAQEQLRIARETQAIQQDNYNIASWRLQAGLVSSLDAEQARAQLAQTNATVPQLEASLRGSLNRIAVLTGQAPGEATRSLETPAPIPAAPAQIATGIPADTLRQRPDVRSAERALAAATARIGVAQAQLYPSLGISGNIGTTSNSFKDLFSLVTGGVFANVAQVIFDGGRLASQVRSQRAATDAAFAAYKQAVLSALEDVENAMVSLSSARARKAEFATAYEASNNAAILARSQYQAGLIDFQTLSQSENSLLNARNSLAGAQSDEVLGLAQLYNALGGGWQNMENRPND</sequence>
<dbReference type="SUPFAM" id="SSF56954">
    <property type="entry name" value="Outer membrane efflux proteins (OEP)"/>
    <property type="match status" value="1"/>
</dbReference>
<dbReference type="PANTHER" id="PTHR30203:SF25">
    <property type="entry name" value="OUTER MEMBRANE PROTEIN-RELATED"/>
    <property type="match status" value="1"/>
</dbReference>
<accession>A0A4V1WAR1</accession>
<comment type="caution">
    <text evidence="4">The sequence shown here is derived from an EMBL/GenBank/DDBJ whole genome shotgun (WGS) entry which is preliminary data.</text>
</comment>
<dbReference type="RefSeq" id="WP_007689007.1">
    <property type="nucleotide sequence ID" value="NZ_JACBZE010000001.1"/>
</dbReference>
<comment type="similarity">
    <text evidence="1 2">Belongs to the outer membrane factor (OMF) (TC 1.B.17) family.</text>
</comment>
<dbReference type="InterPro" id="IPR003423">
    <property type="entry name" value="OMP_efflux"/>
</dbReference>
<evidence type="ECO:0000256" key="1">
    <source>
        <dbReference type="ARBA" id="ARBA00007613"/>
    </source>
</evidence>
<dbReference type="InterPro" id="IPR010131">
    <property type="entry name" value="MdtP/NodT-like"/>
</dbReference>
<organism evidence="4 5">
    <name type="scientific">Sphingobium indicum</name>
    <dbReference type="NCBI Taxonomy" id="332055"/>
    <lineage>
        <taxon>Bacteria</taxon>
        <taxon>Pseudomonadati</taxon>
        <taxon>Pseudomonadota</taxon>
        <taxon>Alphaproteobacteria</taxon>
        <taxon>Sphingomonadales</taxon>
        <taxon>Sphingomonadaceae</taxon>
        <taxon>Sphingobium</taxon>
    </lineage>
</organism>
<evidence type="ECO:0000313" key="5">
    <source>
        <dbReference type="Proteomes" id="UP000292734"/>
    </source>
</evidence>
<keyword evidence="2" id="KW-0472">Membrane</keyword>
<proteinExistence type="inferred from homology"/>
<reference evidence="4 5" key="1">
    <citation type="submission" date="2019-02" db="EMBL/GenBank/DDBJ databases">
        <authorList>
            <person name="Feng G."/>
        </authorList>
    </citation>
    <scope>NUCLEOTIDE SEQUENCE [LARGE SCALE GENOMIC DNA]</scope>
    <source>
        <strain evidence="4 5">DSM 26779</strain>
    </source>
</reference>
<dbReference type="PROSITE" id="PS51257">
    <property type="entry name" value="PROKAR_LIPOPROTEIN"/>
    <property type="match status" value="1"/>
</dbReference>
<name>A0A4V1WAR1_9SPHN</name>
<keyword evidence="2" id="KW-0812">Transmembrane</keyword>
<protein>
    <submittedName>
        <fullName evidence="4">Efflux transporter outer membrane subunit</fullName>
    </submittedName>
</protein>
<keyword evidence="2" id="KW-1134">Transmembrane beta strand</keyword>
<dbReference type="PANTHER" id="PTHR30203">
    <property type="entry name" value="OUTER MEMBRANE CATION EFFLUX PROTEIN"/>
    <property type="match status" value="1"/>
</dbReference>
<comment type="subcellular location">
    <subcellularLocation>
        <location evidence="2">Cell membrane</location>
        <topology evidence="2">Lipid-anchor</topology>
    </subcellularLocation>
</comment>
<dbReference type="EMBL" id="SEOM01000001">
    <property type="protein sequence ID" value="RYM03947.1"/>
    <property type="molecule type" value="Genomic_DNA"/>
</dbReference>
<dbReference type="GO" id="GO:0005886">
    <property type="term" value="C:plasma membrane"/>
    <property type="evidence" value="ECO:0007669"/>
    <property type="project" value="UniProtKB-SubCell"/>
</dbReference>
<feature type="region of interest" description="Disordered" evidence="3">
    <location>
        <begin position="109"/>
        <end position="136"/>
    </location>
</feature>
<dbReference type="Pfam" id="PF02321">
    <property type="entry name" value="OEP"/>
    <property type="match status" value="2"/>
</dbReference>
<dbReference type="GO" id="GO:0015562">
    <property type="term" value="F:efflux transmembrane transporter activity"/>
    <property type="evidence" value="ECO:0007669"/>
    <property type="project" value="InterPro"/>
</dbReference>
<dbReference type="Gene3D" id="2.20.200.10">
    <property type="entry name" value="Outer membrane efflux proteins (OEP)"/>
    <property type="match status" value="1"/>
</dbReference>